<gene>
    <name evidence="3" type="ORF">ADIWIN_0845</name>
</gene>
<evidence type="ECO:0000259" key="2">
    <source>
        <dbReference type="Pfam" id="PF16130"/>
    </source>
</evidence>
<dbReference type="Proteomes" id="UP000014962">
    <property type="component" value="Unassembled WGS sequence"/>
</dbReference>
<keyword evidence="4" id="KW-1185">Reference proteome</keyword>
<dbReference type="NCBIfam" id="TIGR04456">
    <property type="entry name" value="LruC_dom"/>
    <property type="match status" value="1"/>
</dbReference>
<dbReference type="EMBL" id="ATMR01000046">
    <property type="protein sequence ID" value="EPR74146.1"/>
    <property type="molecule type" value="Genomic_DNA"/>
</dbReference>
<dbReference type="Pfam" id="PF13448">
    <property type="entry name" value="DUF4114"/>
    <property type="match status" value="1"/>
</dbReference>
<accession>S7VVM7</accession>
<dbReference type="PATRIC" id="fig|641526.4.peg.836"/>
<protein>
    <submittedName>
        <fullName evidence="3">Uncharacterized protein</fullName>
    </submittedName>
</protein>
<evidence type="ECO:0000313" key="4">
    <source>
        <dbReference type="Proteomes" id="UP000014962"/>
    </source>
</evidence>
<reference evidence="3 4" key="1">
    <citation type="journal article" date="2013" name="Genome Announc.">
        <title>Draft Genome Sequence of Winogradskyella psychrotolerans RS-3T, Isolated from the Marine Transect of Kongsfjorden, Ny-Alesund, Svalbard, Arctic Ocean.</title>
        <authorList>
            <person name="Kumar Pinnaka A."/>
            <person name="Ara S."/>
            <person name="Singh A."/>
            <person name="Shivaji S."/>
        </authorList>
    </citation>
    <scope>NUCLEOTIDE SEQUENCE [LARGE SCALE GENOMIC DNA]</scope>
    <source>
        <strain evidence="3 4">RS-3</strain>
    </source>
</reference>
<evidence type="ECO:0000313" key="3">
    <source>
        <dbReference type="EMBL" id="EPR74146.1"/>
    </source>
</evidence>
<dbReference type="InterPro" id="IPR032295">
    <property type="entry name" value="DUF4842"/>
</dbReference>
<proteinExistence type="predicted"/>
<dbReference type="InterPro" id="IPR025193">
    <property type="entry name" value="DUF4114"/>
</dbReference>
<feature type="domain" description="DUF4114" evidence="1">
    <location>
        <begin position="5"/>
        <end position="90"/>
    </location>
</feature>
<name>S7VVM7_9FLAO</name>
<sequence>MDGAFEKGTYIGWFLISNGWQSNKVSNGNGVFYADKDLNTEIKTVSLRDQMVFLYDASEKLLLMGWEDIRRDSGTCDHDFNDVIFYASWNPITSVEVTDYVPIDTDEKDQDEDGVSDYQDEYPDDPDRAFNNYSLGANTFGTLLFEDLWPSFGDYDMNDLVIDYNVNEISDGNNRIKEIQVITVVRATGAGYRNGFGIQLPVTADQVASVEGTRLKTGKIKTSSSGVEQEQSLATVIIMDDVNEKLPFLANVNSDNAHHEEDTVKVNIVFKEAIRKLIGYRTL</sequence>
<feature type="domain" description="DUF4842" evidence="2">
    <location>
        <begin position="174"/>
        <end position="275"/>
    </location>
</feature>
<dbReference type="eggNOG" id="COG1044">
    <property type="taxonomic scope" value="Bacteria"/>
</dbReference>
<comment type="caution">
    <text evidence="3">The sequence shown here is derived from an EMBL/GenBank/DDBJ whole genome shotgun (WGS) entry which is preliminary data.</text>
</comment>
<dbReference type="AlphaFoldDB" id="S7VVM7"/>
<dbReference type="InterPro" id="IPR031025">
    <property type="entry name" value="LruC_dom"/>
</dbReference>
<organism evidence="3 4">
    <name type="scientific">Winogradskyella psychrotolerans RS-3</name>
    <dbReference type="NCBI Taxonomy" id="641526"/>
    <lineage>
        <taxon>Bacteria</taxon>
        <taxon>Pseudomonadati</taxon>
        <taxon>Bacteroidota</taxon>
        <taxon>Flavobacteriia</taxon>
        <taxon>Flavobacteriales</taxon>
        <taxon>Flavobacteriaceae</taxon>
        <taxon>Winogradskyella</taxon>
    </lineage>
</organism>
<dbReference type="STRING" id="641526.ADIWIN_0845"/>
<evidence type="ECO:0000259" key="1">
    <source>
        <dbReference type="Pfam" id="PF13448"/>
    </source>
</evidence>
<dbReference type="Pfam" id="PF16130">
    <property type="entry name" value="DUF4842"/>
    <property type="match status" value="1"/>
</dbReference>